<organism evidence="1 2">
    <name type="scientific">Flavobacterium taihuense</name>
    <dbReference type="NCBI Taxonomy" id="2857508"/>
    <lineage>
        <taxon>Bacteria</taxon>
        <taxon>Pseudomonadati</taxon>
        <taxon>Bacteroidota</taxon>
        <taxon>Flavobacteriia</taxon>
        <taxon>Flavobacteriales</taxon>
        <taxon>Flavobacteriaceae</taxon>
        <taxon>Flavobacterium</taxon>
    </lineage>
</organism>
<evidence type="ECO:0008006" key="3">
    <source>
        <dbReference type="Google" id="ProtNLM"/>
    </source>
</evidence>
<protein>
    <recommendedName>
        <fullName evidence="3">Lipoprotein</fullName>
    </recommendedName>
</protein>
<accession>A0ABS6XXL2</accession>
<comment type="caution">
    <text evidence="1">The sequence shown here is derived from an EMBL/GenBank/DDBJ whole genome shotgun (WGS) entry which is preliminary data.</text>
</comment>
<dbReference type="RefSeq" id="WP_219317904.1">
    <property type="nucleotide sequence ID" value="NZ_JAHWYN010000011.1"/>
</dbReference>
<dbReference type="Proteomes" id="UP000812031">
    <property type="component" value="Unassembled WGS sequence"/>
</dbReference>
<evidence type="ECO:0000313" key="2">
    <source>
        <dbReference type="Proteomes" id="UP000812031"/>
    </source>
</evidence>
<keyword evidence="2" id="KW-1185">Reference proteome</keyword>
<dbReference type="PROSITE" id="PS51257">
    <property type="entry name" value="PROKAR_LIPOPROTEIN"/>
    <property type="match status" value="1"/>
</dbReference>
<dbReference type="EMBL" id="JAHWYN010000011">
    <property type="protein sequence ID" value="MBW4361401.1"/>
    <property type="molecule type" value="Genomic_DNA"/>
</dbReference>
<evidence type="ECO:0000313" key="1">
    <source>
        <dbReference type="EMBL" id="MBW4361401.1"/>
    </source>
</evidence>
<name>A0ABS6XXL2_9FLAO</name>
<proteinExistence type="predicted"/>
<gene>
    <name evidence="1" type="ORF">KZH69_12990</name>
</gene>
<reference evidence="1 2" key="1">
    <citation type="submission" date="2021-07" db="EMBL/GenBank/DDBJ databases">
        <title>Flavobacterium sp. nov. isolated from sediment on the Taihu Lake.</title>
        <authorList>
            <person name="Qu J.-H."/>
        </authorList>
    </citation>
    <scope>NUCLEOTIDE SEQUENCE [LARGE SCALE GENOMIC DNA]</scope>
    <source>
        <strain evidence="1 2">NAS39</strain>
    </source>
</reference>
<sequence length="316" mass="34641">MKRFLGILTCVIAFMGCDDGDLIVDTIDFTDVTTSSCSDNNLLFKLKESESLILNIPEETFTDNATEADKPIKLNVSSTNQVVYTFYDGKVASGNICNLIPPATPNIKNQWEASSGVIQITTTAVKKLNETDNSTRITGYNNNIVFKNITFDKGNGTSQFYETFSFGDYVKTVNPLPFGFNELLNICTTSGQVYDFSESEAFTLDIDPALIANEVTPVGSPRTGVIGLVKNKLMYRLFNGVVPPAYFCQATDPLLPTVNQTWLGKEGGVIEVTTTTNGPNSFVHSIILKNVTLEKGTNNFQLGNSYKYGELQTIKS</sequence>